<keyword evidence="2" id="KW-1185">Reference proteome</keyword>
<dbReference type="OrthoDB" id="9816064at2"/>
<evidence type="ECO:0000313" key="2">
    <source>
        <dbReference type="Proteomes" id="UP000184096"/>
    </source>
</evidence>
<accession>A0A1M7TY83</accession>
<protein>
    <submittedName>
        <fullName evidence="1">Maleate cis-trans isomerase</fullName>
    </submittedName>
</protein>
<sequence length="245" mass="26548">MTRPIRVMIVLPENNTTIEPEIAALCPALAPLAVARVKRPPRTLLLEDLPAYAEATLDAIAPFTDQPFENKPPSNEPWDLVIYGCTAAGFLGGPDSNARMVERLRERTGAVVVSTAGAMVDVLREDNVTETAVVTPYLAPVNDGLRRYLEASGIQVETLNSFLCKTTAELGAITEDQVLELSRQTVTPSSKSLFVACSQLPTLRAILQLRRDFRIPVWSSIRATAWAGAKAMTANGLAAQLETTM</sequence>
<evidence type="ECO:0000313" key="1">
    <source>
        <dbReference type="EMBL" id="SHN75691.1"/>
    </source>
</evidence>
<dbReference type="PIRSF" id="PIRSF015736">
    <property type="entry name" value="MI"/>
    <property type="match status" value="1"/>
</dbReference>
<dbReference type="PANTHER" id="PTHR40267:SF1">
    <property type="entry name" value="BLR3294 PROTEIN"/>
    <property type="match status" value="1"/>
</dbReference>
<dbReference type="RefSeq" id="WP_156898529.1">
    <property type="nucleotide sequence ID" value="NZ_LT670849.1"/>
</dbReference>
<dbReference type="InterPro" id="IPR053714">
    <property type="entry name" value="Iso_Racemase_Enz_sf"/>
</dbReference>
<reference evidence="2" key="1">
    <citation type="submission" date="2016-11" db="EMBL/GenBank/DDBJ databases">
        <authorList>
            <person name="Varghese N."/>
            <person name="Submissions S."/>
        </authorList>
    </citation>
    <scope>NUCLEOTIDE SEQUENCE [LARGE SCALE GENOMIC DNA]</scope>
    <source>
        <strain evidence="2">GAS401</strain>
    </source>
</reference>
<dbReference type="GO" id="GO:0016853">
    <property type="term" value="F:isomerase activity"/>
    <property type="evidence" value="ECO:0007669"/>
    <property type="project" value="UniProtKB-KW"/>
</dbReference>
<name>A0A1M7TY83_9BRAD</name>
<proteinExistence type="predicted"/>
<dbReference type="EMBL" id="LT670849">
    <property type="protein sequence ID" value="SHN75691.1"/>
    <property type="molecule type" value="Genomic_DNA"/>
</dbReference>
<keyword evidence="1" id="KW-0413">Isomerase</keyword>
<gene>
    <name evidence="1" type="ORF">SAMN05444170_3022</name>
</gene>
<dbReference type="Pfam" id="PF17645">
    <property type="entry name" value="Amdase"/>
    <property type="match status" value="1"/>
</dbReference>
<dbReference type="AlphaFoldDB" id="A0A1M7TY83"/>
<dbReference type="Gene3D" id="3.40.50.12500">
    <property type="match status" value="1"/>
</dbReference>
<organism evidence="1 2">
    <name type="scientific">Bradyrhizobium erythrophlei</name>
    <dbReference type="NCBI Taxonomy" id="1437360"/>
    <lineage>
        <taxon>Bacteria</taxon>
        <taxon>Pseudomonadati</taxon>
        <taxon>Pseudomonadota</taxon>
        <taxon>Alphaproteobacteria</taxon>
        <taxon>Hyphomicrobiales</taxon>
        <taxon>Nitrobacteraceae</taxon>
        <taxon>Bradyrhizobium</taxon>
    </lineage>
</organism>
<dbReference type="PANTHER" id="PTHR40267">
    <property type="entry name" value="BLR3294 PROTEIN"/>
    <property type="match status" value="1"/>
</dbReference>
<dbReference type="Proteomes" id="UP000184096">
    <property type="component" value="Chromosome I"/>
</dbReference>
<dbReference type="InterPro" id="IPR026286">
    <property type="entry name" value="MaiA/AMDase"/>
</dbReference>